<dbReference type="Pfam" id="PF14257">
    <property type="entry name" value="DUF4349"/>
    <property type="match status" value="1"/>
</dbReference>
<proteinExistence type="predicted"/>
<keyword evidence="2" id="KW-0472">Membrane</keyword>
<feature type="coiled-coil region" evidence="1">
    <location>
        <begin position="169"/>
        <end position="216"/>
    </location>
</feature>
<reference evidence="5 6" key="1">
    <citation type="submission" date="2019-07" db="EMBL/GenBank/DDBJ databases">
        <title>Whole genome shotgun sequence of Halolactibacillus alkaliphilus NBRC 103919.</title>
        <authorList>
            <person name="Hosoyama A."/>
            <person name="Uohara A."/>
            <person name="Ohji S."/>
            <person name="Ichikawa N."/>
        </authorList>
    </citation>
    <scope>NUCLEOTIDE SEQUENCE [LARGE SCALE GENOMIC DNA]</scope>
    <source>
        <strain evidence="5 6">NBRC 103919</strain>
    </source>
</reference>
<accession>A0A511X106</accession>
<keyword evidence="2" id="KW-1133">Transmembrane helix</keyword>
<keyword evidence="6" id="KW-1185">Reference proteome</keyword>
<feature type="chain" id="PRO_5039341814" description="DUF4349 domain-containing protein" evidence="3">
    <location>
        <begin position="27"/>
        <end position="298"/>
    </location>
</feature>
<feature type="domain" description="DUF4349" evidence="4">
    <location>
        <begin position="72"/>
        <end position="281"/>
    </location>
</feature>
<sequence length="298" mass="34672">MRKILKVLIPALILLFLTLVACSSNDYEGVSEQDMAIQNDVMEYQAYDEGGIRPEGSIEDGEIDAPVDTTDRKIMYNAHLELTTRKYDQAVLFVEEEVKDVAGYILNKETHRYDERLRSSYFTIRVPEKNLQRFLNRFESDLFRVEYNALSGQDVTDQYVDLNTRLNTQKQLEERLVSFLEEAESTEDLLQISRDLANVQLEIERLTGQLNYLDNRIDFATVDLTLQEEEISTIKDGDLNIWQRIKDQWTRSYDSIIIFFSNLFVFIVGNLPVIIVFITVTSVIGLFVRKRYKKTSSD</sequence>
<dbReference type="OrthoDB" id="5381491at2"/>
<evidence type="ECO:0000256" key="3">
    <source>
        <dbReference type="SAM" id="SignalP"/>
    </source>
</evidence>
<feature type="signal peptide" evidence="3">
    <location>
        <begin position="1"/>
        <end position="26"/>
    </location>
</feature>
<dbReference type="EMBL" id="BJYE01000010">
    <property type="protein sequence ID" value="GEN56580.1"/>
    <property type="molecule type" value="Genomic_DNA"/>
</dbReference>
<evidence type="ECO:0000256" key="1">
    <source>
        <dbReference type="SAM" id="Coils"/>
    </source>
</evidence>
<evidence type="ECO:0000313" key="6">
    <source>
        <dbReference type="Proteomes" id="UP000321400"/>
    </source>
</evidence>
<dbReference type="AlphaFoldDB" id="A0A511X106"/>
<evidence type="ECO:0000256" key="2">
    <source>
        <dbReference type="SAM" id="Phobius"/>
    </source>
</evidence>
<keyword evidence="2" id="KW-0812">Transmembrane</keyword>
<dbReference type="RefSeq" id="WP_089801111.1">
    <property type="nucleotide sequence ID" value="NZ_BJYE01000010.1"/>
</dbReference>
<dbReference type="PROSITE" id="PS51257">
    <property type="entry name" value="PROKAR_LIPOPROTEIN"/>
    <property type="match status" value="1"/>
</dbReference>
<evidence type="ECO:0000259" key="4">
    <source>
        <dbReference type="Pfam" id="PF14257"/>
    </source>
</evidence>
<dbReference type="InterPro" id="IPR025645">
    <property type="entry name" value="DUF4349"/>
</dbReference>
<dbReference type="STRING" id="442899.SAMN05720591_10977"/>
<keyword evidence="3" id="KW-0732">Signal</keyword>
<organism evidence="5 6">
    <name type="scientific">Halolactibacillus alkaliphilus</name>
    <dbReference type="NCBI Taxonomy" id="442899"/>
    <lineage>
        <taxon>Bacteria</taxon>
        <taxon>Bacillati</taxon>
        <taxon>Bacillota</taxon>
        <taxon>Bacilli</taxon>
        <taxon>Bacillales</taxon>
        <taxon>Bacillaceae</taxon>
        <taxon>Halolactibacillus</taxon>
    </lineage>
</organism>
<keyword evidence="1" id="KW-0175">Coiled coil</keyword>
<gene>
    <name evidence="5" type="ORF">HAL01_10440</name>
</gene>
<protein>
    <recommendedName>
        <fullName evidence="4">DUF4349 domain-containing protein</fullName>
    </recommendedName>
</protein>
<name>A0A511X106_9BACI</name>
<evidence type="ECO:0000313" key="5">
    <source>
        <dbReference type="EMBL" id="GEN56580.1"/>
    </source>
</evidence>
<dbReference type="Proteomes" id="UP000321400">
    <property type="component" value="Unassembled WGS sequence"/>
</dbReference>
<feature type="transmembrane region" description="Helical" evidence="2">
    <location>
        <begin position="263"/>
        <end position="288"/>
    </location>
</feature>
<comment type="caution">
    <text evidence="5">The sequence shown here is derived from an EMBL/GenBank/DDBJ whole genome shotgun (WGS) entry which is preliminary data.</text>
</comment>